<dbReference type="Pfam" id="PF13515">
    <property type="entry name" value="FUSC_2"/>
    <property type="match status" value="1"/>
</dbReference>
<keyword evidence="4 5" id="KW-0472">Membrane</keyword>
<keyword evidence="3 5" id="KW-1133">Transmembrane helix</keyword>
<feature type="transmembrane region" description="Helical" evidence="5">
    <location>
        <begin position="46"/>
        <end position="74"/>
    </location>
</feature>
<dbReference type="InterPro" id="IPR049453">
    <property type="entry name" value="Memb_transporter_dom"/>
</dbReference>
<feature type="transmembrane region" description="Helical" evidence="5">
    <location>
        <begin position="320"/>
        <end position="338"/>
    </location>
</feature>
<name>A0A9D2M3U7_9FIRM</name>
<dbReference type="AlphaFoldDB" id="A0A9D2M3U7"/>
<evidence type="ECO:0000313" key="8">
    <source>
        <dbReference type="Proteomes" id="UP000824209"/>
    </source>
</evidence>
<evidence type="ECO:0000256" key="1">
    <source>
        <dbReference type="ARBA" id="ARBA00004141"/>
    </source>
</evidence>
<evidence type="ECO:0000313" key="7">
    <source>
        <dbReference type="EMBL" id="HJB40687.1"/>
    </source>
</evidence>
<proteinExistence type="predicted"/>
<gene>
    <name evidence="7" type="ORF">H9943_09870</name>
</gene>
<feature type="transmembrane region" description="Helical" evidence="5">
    <location>
        <begin position="344"/>
        <end position="362"/>
    </location>
</feature>
<sequence>MPIRLRHILRKERKTTVTPKFYDALQTDPSILKRKIAACDTQQEKIYYWVAMAVRSVLIVAFAIVFISGLSAIFGADNTPMAVALFCMMLGIRFVNFEYSVGDSMLTLAAVLAILVLAPSAAAVVPSVFLIPLHFAAFFAVLFITTQRPEMGNGGLYSFAYVYLAGNPVVGEALVRRGLLALTGYLLCGAILWAKHRHQHKSIRFHHVVRQFHPSIPLCLWQLRMALGVSLMMTAGQVFSVERFMWMGFACASLLSEYPYSANTTVRFHQRIVGAVAGSLAFFVLYLILPQSLHSLMGPLGGLCLGFCTDYRYQTAMNCFGALMLGAGIYGLPAAVALRIVDTVLGVTFGLIFAAVFHRLAAVRFLPKTETETPNT</sequence>
<reference evidence="7" key="2">
    <citation type="submission" date="2021-04" db="EMBL/GenBank/DDBJ databases">
        <authorList>
            <person name="Gilroy R."/>
        </authorList>
    </citation>
    <scope>NUCLEOTIDE SEQUENCE</scope>
    <source>
        <strain evidence="7">ChiBcec8-14828</strain>
    </source>
</reference>
<keyword evidence="2 5" id="KW-0812">Transmembrane</keyword>
<comment type="subcellular location">
    <subcellularLocation>
        <location evidence="1">Membrane</location>
        <topology evidence="1">Multi-pass membrane protein</topology>
    </subcellularLocation>
</comment>
<reference evidence="7" key="1">
    <citation type="journal article" date="2021" name="PeerJ">
        <title>Extensive microbial diversity within the chicken gut microbiome revealed by metagenomics and culture.</title>
        <authorList>
            <person name="Gilroy R."/>
            <person name="Ravi A."/>
            <person name="Getino M."/>
            <person name="Pursley I."/>
            <person name="Horton D.L."/>
            <person name="Alikhan N.F."/>
            <person name="Baker D."/>
            <person name="Gharbi K."/>
            <person name="Hall N."/>
            <person name="Watson M."/>
            <person name="Adriaenssens E.M."/>
            <person name="Foster-Nyarko E."/>
            <person name="Jarju S."/>
            <person name="Secka A."/>
            <person name="Antonio M."/>
            <person name="Oren A."/>
            <person name="Chaudhuri R.R."/>
            <person name="La Ragione R."/>
            <person name="Hildebrand F."/>
            <person name="Pallen M.J."/>
        </authorList>
    </citation>
    <scope>NUCLEOTIDE SEQUENCE</scope>
    <source>
        <strain evidence="7">ChiBcec8-14828</strain>
    </source>
</reference>
<feature type="transmembrane region" description="Helical" evidence="5">
    <location>
        <begin position="272"/>
        <end position="289"/>
    </location>
</feature>
<dbReference type="GO" id="GO:0016020">
    <property type="term" value="C:membrane"/>
    <property type="evidence" value="ECO:0007669"/>
    <property type="project" value="UniProtKB-SubCell"/>
</dbReference>
<feature type="transmembrane region" description="Helical" evidence="5">
    <location>
        <begin position="174"/>
        <end position="194"/>
    </location>
</feature>
<evidence type="ECO:0000256" key="3">
    <source>
        <dbReference type="ARBA" id="ARBA00022989"/>
    </source>
</evidence>
<evidence type="ECO:0000256" key="5">
    <source>
        <dbReference type="SAM" id="Phobius"/>
    </source>
</evidence>
<evidence type="ECO:0000256" key="4">
    <source>
        <dbReference type="ARBA" id="ARBA00023136"/>
    </source>
</evidence>
<accession>A0A9D2M3U7</accession>
<dbReference type="EMBL" id="DWYA01000088">
    <property type="protein sequence ID" value="HJB40687.1"/>
    <property type="molecule type" value="Genomic_DNA"/>
</dbReference>
<comment type="caution">
    <text evidence="7">The sequence shown here is derived from an EMBL/GenBank/DDBJ whole genome shotgun (WGS) entry which is preliminary data.</text>
</comment>
<organism evidence="7 8">
    <name type="scientific">Candidatus Ruthenibacterium avium</name>
    <dbReference type="NCBI Taxonomy" id="2838751"/>
    <lineage>
        <taxon>Bacteria</taxon>
        <taxon>Bacillati</taxon>
        <taxon>Bacillota</taxon>
        <taxon>Clostridia</taxon>
        <taxon>Eubacteriales</taxon>
        <taxon>Oscillospiraceae</taxon>
        <taxon>Ruthenibacterium</taxon>
    </lineage>
</organism>
<protein>
    <submittedName>
        <fullName evidence="7">FUSC family protein</fullName>
    </submittedName>
</protein>
<dbReference type="Proteomes" id="UP000824209">
    <property type="component" value="Unassembled WGS sequence"/>
</dbReference>
<feature type="transmembrane region" description="Helical" evidence="5">
    <location>
        <begin position="111"/>
        <end position="144"/>
    </location>
</feature>
<feature type="domain" description="Integral membrane bound transporter" evidence="6">
    <location>
        <begin position="233"/>
        <end position="353"/>
    </location>
</feature>
<evidence type="ECO:0000256" key="2">
    <source>
        <dbReference type="ARBA" id="ARBA00022692"/>
    </source>
</evidence>
<evidence type="ECO:0000259" key="6">
    <source>
        <dbReference type="Pfam" id="PF13515"/>
    </source>
</evidence>